<dbReference type="AlphaFoldDB" id="A0A3P7S2T1"/>
<keyword evidence="2" id="KW-1185">Reference proteome</keyword>
<sequence>MSEQNEVKSCIGCLYYYVTWDVKNPKGCKYFGFKSKQMPCLVVYKSAGAYCNMYTPKNDTQKGGL</sequence>
<name>A0A3P7S2T1_9FIRM</name>
<dbReference type="OrthoDB" id="9807346at2"/>
<evidence type="ECO:0000313" key="2">
    <source>
        <dbReference type="Proteomes" id="UP000279029"/>
    </source>
</evidence>
<dbReference type="Proteomes" id="UP000279029">
    <property type="component" value="Chromosome"/>
</dbReference>
<organism evidence="1 2">
    <name type="scientific">Petrocella atlantisensis</name>
    <dbReference type="NCBI Taxonomy" id="2173034"/>
    <lineage>
        <taxon>Bacteria</taxon>
        <taxon>Bacillati</taxon>
        <taxon>Bacillota</taxon>
        <taxon>Clostridia</taxon>
        <taxon>Lachnospirales</taxon>
        <taxon>Vallitaleaceae</taxon>
        <taxon>Petrocella</taxon>
    </lineage>
</organism>
<proteinExistence type="predicted"/>
<reference evidence="1 2" key="1">
    <citation type="submission" date="2018-09" db="EMBL/GenBank/DDBJ databases">
        <authorList>
            <person name="Postec A."/>
        </authorList>
    </citation>
    <scope>NUCLEOTIDE SEQUENCE [LARGE SCALE GENOMIC DNA]</scope>
    <source>
        <strain evidence="1">70B-A</strain>
    </source>
</reference>
<dbReference type="KEGG" id="cbar:PATL70BA_3028"/>
<accession>A0A3P7S2T1</accession>
<evidence type="ECO:0000313" key="1">
    <source>
        <dbReference type="EMBL" id="VDN48942.1"/>
    </source>
</evidence>
<dbReference type="EMBL" id="LR130778">
    <property type="protein sequence ID" value="VDN48942.1"/>
    <property type="molecule type" value="Genomic_DNA"/>
</dbReference>
<gene>
    <name evidence="1" type="ORF">PATL70BA_3028</name>
</gene>
<protein>
    <submittedName>
        <fullName evidence="1">Uracil-DNA glycosylase</fullName>
    </submittedName>
</protein>